<dbReference type="InterPro" id="IPR000866">
    <property type="entry name" value="AhpC/TSA"/>
</dbReference>
<dbReference type="PROSITE" id="PS51352">
    <property type="entry name" value="THIOREDOXIN_2"/>
    <property type="match status" value="1"/>
</dbReference>
<name>A0A4V2MHL6_9SPHI</name>
<organism evidence="2 3">
    <name type="scientific">Pedobacter frigiditerrae</name>
    <dbReference type="NCBI Taxonomy" id="2530452"/>
    <lineage>
        <taxon>Bacteria</taxon>
        <taxon>Pseudomonadati</taxon>
        <taxon>Bacteroidota</taxon>
        <taxon>Sphingobacteriia</taxon>
        <taxon>Sphingobacteriales</taxon>
        <taxon>Sphingobacteriaceae</taxon>
        <taxon>Pedobacter</taxon>
    </lineage>
</organism>
<comment type="caution">
    <text evidence="2">The sequence shown here is derived from an EMBL/GenBank/DDBJ whole genome shotgun (WGS) entry which is preliminary data.</text>
</comment>
<dbReference type="InterPro" id="IPR036249">
    <property type="entry name" value="Thioredoxin-like_sf"/>
</dbReference>
<dbReference type="PANTHER" id="PTHR42852">
    <property type="entry name" value="THIOL:DISULFIDE INTERCHANGE PROTEIN DSBE"/>
    <property type="match status" value="1"/>
</dbReference>
<dbReference type="CDD" id="cd02966">
    <property type="entry name" value="TlpA_like_family"/>
    <property type="match status" value="1"/>
</dbReference>
<dbReference type="GO" id="GO:0016491">
    <property type="term" value="F:oxidoreductase activity"/>
    <property type="evidence" value="ECO:0007669"/>
    <property type="project" value="InterPro"/>
</dbReference>
<gene>
    <name evidence="2" type="ORF">EZ428_22650</name>
</gene>
<protein>
    <submittedName>
        <fullName evidence="2">Redoxin domain-containing protein</fullName>
    </submittedName>
</protein>
<keyword evidence="3" id="KW-1185">Reference proteome</keyword>
<dbReference type="PANTHER" id="PTHR42852:SF13">
    <property type="entry name" value="PROTEIN DIPZ"/>
    <property type="match status" value="1"/>
</dbReference>
<dbReference type="GO" id="GO:0016209">
    <property type="term" value="F:antioxidant activity"/>
    <property type="evidence" value="ECO:0007669"/>
    <property type="project" value="InterPro"/>
</dbReference>
<dbReference type="Gene3D" id="3.40.30.10">
    <property type="entry name" value="Glutaredoxin"/>
    <property type="match status" value="1"/>
</dbReference>
<evidence type="ECO:0000259" key="1">
    <source>
        <dbReference type="PROSITE" id="PS51352"/>
    </source>
</evidence>
<dbReference type="EMBL" id="SJSK01000008">
    <property type="protein sequence ID" value="TCC87006.1"/>
    <property type="molecule type" value="Genomic_DNA"/>
</dbReference>
<dbReference type="InterPro" id="IPR050553">
    <property type="entry name" value="Thioredoxin_ResA/DsbE_sf"/>
</dbReference>
<dbReference type="AlphaFoldDB" id="A0A4V2MHL6"/>
<accession>A0A4V2MHL6</accession>
<dbReference type="Pfam" id="PF00578">
    <property type="entry name" value="AhpC-TSA"/>
    <property type="match status" value="1"/>
</dbReference>
<dbReference type="Proteomes" id="UP000292884">
    <property type="component" value="Unassembled WGS sequence"/>
</dbReference>
<evidence type="ECO:0000313" key="3">
    <source>
        <dbReference type="Proteomes" id="UP000292884"/>
    </source>
</evidence>
<proteinExistence type="predicted"/>
<dbReference type="InterPro" id="IPR013766">
    <property type="entry name" value="Thioredoxin_domain"/>
</dbReference>
<evidence type="ECO:0000313" key="2">
    <source>
        <dbReference type="EMBL" id="TCC87006.1"/>
    </source>
</evidence>
<sequence>MFITKFCKSQKQTIYLVVVSPNSCFMKKISLLIFLLMALVISRSNAQSVKFSSAAPEAGQLLSFVYDPSGGKLDKLADLKCTAYTTINTKIKPVQVTLTKDGQVFKGDVPTVDSTAFVLLAFSVGKEKDDNPNGYYTLMYKGGKPTAMAYYWEAQFYNGYGAAYAGAKADKNKALIAFDKAFTVDLALKSKFLVNYLSLQLAVDKVAGANMTNDQITALNASKNQKEDDLTKIASLYTLLKKKPAADSVYAIVKTKYPKGTYVYSQNANAIYREKDAAKMEEMVNSLIKDYNLDLSKKADADKITGFYAQLASAYGLAKNNEKFEFYSNKVTSKTTLASLYNSYAWASAEKKENLEYASKISKKSLELIEAAKNDPMPDYYSSKDEYLKGLDGSYASYADTYAVLLDQLGKYEEALKLQEEAVTKNNFSSAEMNSRYVTFLAKAGKNDKVVTYAERFIKDGQGTDQMKLDLKSVYRGTTSFDVYYAALEKVAIEKEKAKWAKEMINMPAPIFALMNLKGEKVDLAALKGKVVIVDYWATWCGPCIASFPGMQKAVDKYKNDPNVAFLFINTLQTEEAREKVVKDWLATTTYTFNILLDTKNKDDQSKFDVIEKYKVDGIPNKFIVDGNGNIRFTKVGFSGSAEGTVKELDMMIEMAKAATKTASK</sequence>
<dbReference type="OrthoDB" id="634996at2"/>
<reference evidence="2 3" key="1">
    <citation type="submission" date="2019-02" db="EMBL/GenBank/DDBJ databases">
        <title>Pedobacter sp. RP-1-13 sp. nov., isolated from Arctic soil.</title>
        <authorList>
            <person name="Dahal R.H."/>
        </authorList>
    </citation>
    <scope>NUCLEOTIDE SEQUENCE [LARGE SCALE GENOMIC DNA]</scope>
    <source>
        <strain evidence="2 3">RP-1-13</strain>
    </source>
</reference>
<feature type="domain" description="Thioredoxin" evidence="1">
    <location>
        <begin position="503"/>
        <end position="658"/>
    </location>
</feature>
<dbReference type="SUPFAM" id="SSF52833">
    <property type="entry name" value="Thioredoxin-like"/>
    <property type="match status" value="1"/>
</dbReference>